<dbReference type="GO" id="GO:0008147">
    <property type="term" value="F:structural constituent of bone"/>
    <property type="evidence" value="ECO:0007669"/>
    <property type="project" value="TreeGrafter"/>
</dbReference>
<dbReference type="SMART" id="SM00069">
    <property type="entry name" value="GLA"/>
    <property type="match status" value="1"/>
</dbReference>
<dbReference type="GO" id="GO:0060348">
    <property type="term" value="P:bone development"/>
    <property type="evidence" value="ECO:0007669"/>
    <property type="project" value="InterPro"/>
</dbReference>
<organism evidence="14 15">
    <name type="scientific">Pelobates cultripes</name>
    <name type="common">Western spadefoot toad</name>
    <dbReference type="NCBI Taxonomy" id="61616"/>
    <lineage>
        <taxon>Eukaryota</taxon>
        <taxon>Metazoa</taxon>
        <taxon>Chordata</taxon>
        <taxon>Craniata</taxon>
        <taxon>Vertebrata</taxon>
        <taxon>Euteleostomi</taxon>
        <taxon>Amphibia</taxon>
        <taxon>Batrachia</taxon>
        <taxon>Anura</taxon>
        <taxon>Pelobatoidea</taxon>
        <taxon>Pelobatidae</taxon>
        <taxon>Pelobates</taxon>
    </lineage>
</organism>
<dbReference type="GO" id="GO:0005509">
    <property type="term" value="F:calcium ion binding"/>
    <property type="evidence" value="ECO:0007669"/>
    <property type="project" value="UniProtKB-UniRule"/>
</dbReference>
<feature type="binding site" evidence="9">
    <location>
        <position position="125"/>
    </location>
    <ligand>
        <name>Ca(2+)</name>
        <dbReference type="ChEBI" id="CHEBI:29108"/>
        <label>1</label>
    </ligand>
</feature>
<dbReference type="InterPro" id="IPR002384">
    <property type="entry name" value="Osteocalcin/MGP"/>
</dbReference>
<evidence type="ECO:0000313" key="15">
    <source>
        <dbReference type="Proteomes" id="UP001295444"/>
    </source>
</evidence>
<evidence type="ECO:0000256" key="6">
    <source>
        <dbReference type="ARBA" id="ARBA00022723"/>
    </source>
</evidence>
<evidence type="ECO:0000256" key="5">
    <source>
        <dbReference type="ARBA" id="ARBA00022591"/>
    </source>
</evidence>
<evidence type="ECO:0000256" key="10">
    <source>
        <dbReference type="PIRSR" id="PIRSR602384-2"/>
    </source>
</evidence>
<reference evidence="14" key="1">
    <citation type="submission" date="2022-03" db="EMBL/GenBank/DDBJ databases">
        <authorList>
            <person name="Alioto T."/>
            <person name="Alioto T."/>
            <person name="Gomez Garrido J."/>
        </authorList>
    </citation>
    <scope>NUCLEOTIDE SEQUENCE</scope>
</reference>
<keyword evidence="7 9" id="KW-0106">Calcium</keyword>
<dbReference type="InterPro" id="IPR039176">
    <property type="entry name" value="Osteocalcin"/>
</dbReference>
<dbReference type="GO" id="GO:0030500">
    <property type="term" value="P:regulation of bone mineralization"/>
    <property type="evidence" value="ECO:0007669"/>
    <property type="project" value="InterPro"/>
</dbReference>
<evidence type="ECO:0000256" key="12">
    <source>
        <dbReference type="RuleBase" id="RU361261"/>
    </source>
</evidence>
<dbReference type="GO" id="GO:0031214">
    <property type="term" value="P:biomineral tissue development"/>
    <property type="evidence" value="ECO:0007669"/>
    <property type="project" value="UniProtKB-KW"/>
</dbReference>
<dbReference type="GO" id="GO:0005576">
    <property type="term" value="C:extracellular region"/>
    <property type="evidence" value="ECO:0007669"/>
    <property type="project" value="UniProtKB-SubCell"/>
</dbReference>
<keyword evidence="5" id="KW-0091">Biomineralization</keyword>
<keyword evidence="4 12" id="KW-0964">Secreted</keyword>
<evidence type="ECO:0000256" key="7">
    <source>
        <dbReference type="ARBA" id="ARBA00022837"/>
    </source>
</evidence>
<dbReference type="PROSITE" id="PS50998">
    <property type="entry name" value="GLA_2"/>
    <property type="match status" value="1"/>
</dbReference>
<dbReference type="AlphaFoldDB" id="A0AAD1TMI5"/>
<dbReference type="GO" id="GO:0032571">
    <property type="term" value="P:response to vitamin K"/>
    <property type="evidence" value="ECO:0007669"/>
    <property type="project" value="InterPro"/>
</dbReference>
<evidence type="ECO:0000256" key="9">
    <source>
        <dbReference type="PIRSR" id="PIRSR602384-1"/>
    </source>
</evidence>
<evidence type="ECO:0000256" key="4">
    <source>
        <dbReference type="ARBA" id="ARBA00022525"/>
    </source>
</evidence>
<dbReference type="GO" id="GO:0046848">
    <property type="term" value="F:hydroxyapatite binding"/>
    <property type="evidence" value="ECO:0007669"/>
    <property type="project" value="TreeGrafter"/>
</dbReference>
<dbReference type="PANTHER" id="PTHR14235:SF0">
    <property type="entry name" value="OSTEOCALCIN"/>
    <property type="match status" value="1"/>
</dbReference>
<evidence type="ECO:0000256" key="2">
    <source>
        <dbReference type="ARBA" id="ARBA00008850"/>
    </source>
</evidence>
<name>A0AAD1TMI5_PELCU</name>
<evidence type="ECO:0000256" key="11">
    <source>
        <dbReference type="PIRSR" id="PIRSR602384-3"/>
    </source>
</evidence>
<evidence type="ECO:0000256" key="1">
    <source>
        <dbReference type="ARBA" id="ARBA00004613"/>
    </source>
</evidence>
<feature type="domain" description="Gla" evidence="13">
    <location>
        <begin position="96"/>
        <end position="142"/>
    </location>
</feature>
<feature type="modified residue" description="4-carboxyglutamate" evidence="11">
    <location>
        <position position="116"/>
    </location>
</feature>
<dbReference type="GO" id="GO:1900076">
    <property type="term" value="P:regulation of cellular response to insulin stimulus"/>
    <property type="evidence" value="ECO:0007669"/>
    <property type="project" value="InterPro"/>
</dbReference>
<accession>A0AAD1TMI5</accession>
<dbReference type="InterPro" id="IPR035972">
    <property type="entry name" value="GLA-like_dom_SF"/>
</dbReference>
<keyword evidence="15" id="KW-1185">Reference proteome</keyword>
<feature type="disulfide bond" evidence="10">
    <location>
        <begin position="118"/>
        <end position="124"/>
    </location>
</feature>
<dbReference type="PRINTS" id="PR00002">
    <property type="entry name" value="GLABONE"/>
</dbReference>
<evidence type="ECO:0000256" key="3">
    <source>
        <dbReference type="ARBA" id="ARBA00022479"/>
    </source>
</evidence>
<gene>
    <name evidence="14" type="ORF">PECUL_23A016002</name>
</gene>
<proteinExistence type="inferred from homology"/>
<comment type="function">
    <text evidence="12">Binds strongly to apatite and calcium.</text>
</comment>
<dbReference type="SUPFAM" id="SSF57630">
    <property type="entry name" value="GLA-domain"/>
    <property type="match status" value="1"/>
</dbReference>
<dbReference type="PROSITE" id="PS00011">
    <property type="entry name" value="GLA_1"/>
    <property type="match status" value="1"/>
</dbReference>
<feature type="binding site" evidence="9">
    <location>
        <position position="119"/>
    </location>
    <ligand>
        <name>Ca(2+)</name>
        <dbReference type="ChEBI" id="CHEBI:29108"/>
        <label>1</label>
    </ligand>
</feature>
<evidence type="ECO:0000256" key="8">
    <source>
        <dbReference type="ARBA" id="ARBA00023157"/>
    </source>
</evidence>
<dbReference type="InterPro" id="IPR000294">
    <property type="entry name" value="GLA_domain"/>
</dbReference>
<dbReference type="GO" id="GO:0001649">
    <property type="term" value="P:osteoblast differentiation"/>
    <property type="evidence" value="ECO:0007669"/>
    <property type="project" value="TreeGrafter"/>
</dbReference>
<comment type="PTM">
    <text evidence="11 12">Gamma-carboxyglutamate residues are formed by vitamin K dependent carboxylation. These residues are essential for the binding of calcium.</text>
</comment>
<dbReference type="EMBL" id="OW240924">
    <property type="protein sequence ID" value="CAH2327208.1"/>
    <property type="molecule type" value="Genomic_DNA"/>
</dbReference>
<evidence type="ECO:0000259" key="13">
    <source>
        <dbReference type="PROSITE" id="PS50998"/>
    </source>
</evidence>
<dbReference type="PANTHER" id="PTHR14235">
    <property type="entry name" value="OSTEOCALCIN"/>
    <property type="match status" value="1"/>
</dbReference>
<sequence length="144" mass="16271">MRPPSCVSQEAGYILMTIQKLEIISGRGRDTKTSEDKERQIDLTMKLAILIALLGMTALCMGRRDRDNSESVADSRSSDAFISRQESANFAQRNRQSNIHNLLHHAVRSPLEAKREVCELNPACDELADHIGFQEAYRRYYGTA</sequence>
<feature type="binding site" evidence="9">
    <location>
        <position position="116"/>
    </location>
    <ligand>
        <name>Ca(2+)</name>
        <dbReference type="ChEBI" id="CHEBI:29108"/>
        <label>1</label>
    </ligand>
</feature>
<comment type="subcellular location">
    <subcellularLocation>
        <location evidence="1 12">Secreted</location>
    </subcellularLocation>
</comment>
<comment type="similarity">
    <text evidence="2 12">Belongs to the osteocalcin/matrix Gla protein family.</text>
</comment>
<feature type="modified residue" description="4-carboxyglutamate" evidence="11">
    <location>
        <position position="112"/>
    </location>
</feature>
<protein>
    <recommendedName>
        <fullName evidence="12">Osteocalcin</fullName>
    </recommendedName>
</protein>
<keyword evidence="8 10" id="KW-1015">Disulfide bond</keyword>
<evidence type="ECO:0000313" key="14">
    <source>
        <dbReference type="EMBL" id="CAH2327208.1"/>
    </source>
</evidence>
<keyword evidence="6 9" id="KW-0479">Metal-binding</keyword>
<feature type="modified residue" description="4-carboxyglutamate" evidence="11">
    <location>
        <position position="119"/>
    </location>
</feature>
<dbReference type="Proteomes" id="UP001295444">
    <property type="component" value="Chromosome 13"/>
</dbReference>
<dbReference type="Pfam" id="PF25890">
    <property type="entry name" value="BGLAP_C"/>
    <property type="match status" value="1"/>
</dbReference>
<dbReference type="InterPro" id="IPR058704">
    <property type="entry name" value="BGLAP-like_C"/>
</dbReference>
<keyword evidence="3 11" id="KW-0301">Gamma-carboxyglutamic acid</keyword>
<feature type="binding site" evidence="9">
    <location>
        <position position="112"/>
    </location>
    <ligand>
        <name>Ca(2+)</name>
        <dbReference type="ChEBI" id="CHEBI:29108"/>
        <label>1</label>
    </ligand>
</feature>